<dbReference type="PANTHER" id="PTHR30405:SF25">
    <property type="entry name" value="RNA-GUIDED DNA ENDONUCLEASE INSQ-RELATED"/>
    <property type="match status" value="1"/>
</dbReference>
<feature type="domain" description="Cas12f1-like TNB" evidence="10">
    <location>
        <begin position="315"/>
        <end position="381"/>
    </location>
</feature>
<name>A0A6J7NW85_9ZZZZ</name>
<keyword evidence="3" id="KW-0815">Transposition</keyword>
<dbReference type="Pfam" id="PF07282">
    <property type="entry name" value="Cas12f1-like_TNB"/>
    <property type="match status" value="1"/>
</dbReference>
<dbReference type="GO" id="GO:0006310">
    <property type="term" value="P:DNA recombination"/>
    <property type="evidence" value="ECO:0007669"/>
    <property type="project" value="UniProtKB-KW"/>
</dbReference>
<protein>
    <submittedName>
        <fullName evidence="12">Unannotated protein</fullName>
    </submittedName>
</protein>
<gene>
    <name evidence="12" type="ORF">UFOPK3992_00449</name>
</gene>
<dbReference type="GO" id="GO:0003677">
    <property type="term" value="F:DNA binding"/>
    <property type="evidence" value="ECO:0007669"/>
    <property type="project" value="UniProtKB-KW"/>
</dbReference>
<organism evidence="12">
    <name type="scientific">freshwater metagenome</name>
    <dbReference type="NCBI Taxonomy" id="449393"/>
    <lineage>
        <taxon>unclassified sequences</taxon>
        <taxon>metagenomes</taxon>
        <taxon>ecological metagenomes</taxon>
    </lineage>
</organism>
<sequence length="419" mass="46175">MLKRFRYRAYLTRPDQEAALNRTFGCARVVYNDVIHAREEAHKAGLPFPKTGDLSKQLITLAKLSPERAWLSEVSAVVLQQALADADRAYRNFFASVSGKRKGARVGKPRFRSRRDSRQSVRFTRNARFKVRQVNTDKARLYLPGIGQLALAYSRPLPSEPSSVTLIREPDGHLYVSFVVDVPQTSPLPETGRHAALDLGLTDYAAVVATDGTRSKVENPRVLRNAEKKLRKAQQSLSRKEKGSKNRAKARAHVARAHRKVRQTRLDHAHKLSLTLVRENQTISVEQLNVKGLARSGASGRQGRGLRKSVHDAAWGQFLRVLTEKADWHGRTVIALNPAYTSQCCSVCGVLDGPKPLSVREWECDGCGARLDRDWNAAVNLLVAAGHAETGNACGGDIRLVLARADSGEAGTTPLTDAA</sequence>
<comment type="similarity">
    <text evidence="2">In the N-terminal section; belongs to the transposase 2 family.</text>
</comment>
<evidence type="ECO:0000256" key="3">
    <source>
        <dbReference type="ARBA" id="ARBA00022578"/>
    </source>
</evidence>
<keyword evidence="4" id="KW-0479">Metal-binding</keyword>
<dbReference type="InterPro" id="IPR001959">
    <property type="entry name" value="Transposase"/>
</dbReference>
<evidence type="ECO:0000259" key="10">
    <source>
        <dbReference type="Pfam" id="PF07282"/>
    </source>
</evidence>
<dbReference type="AlphaFoldDB" id="A0A6J7NW85"/>
<feature type="domain" description="Transposase putative helix-turn-helix" evidence="11">
    <location>
        <begin position="1"/>
        <end position="45"/>
    </location>
</feature>
<evidence type="ECO:0000259" key="11">
    <source>
        <dbReference type="Pfam" id="PF12323"/>
    </source>
</evidence>
<dbReference type="Pfam" id="PF12323">
    <property type="entry name" value="HTH_OrfB_IS605"/>
    <property type="match status" value="1"/>
</dbReference>
<reference evidence="12" key="1">
    <citation type="submission" date="2020-05" db="EMBL/GenBank/DDBJ databases">
        <authorList>
            <person name="Chiriac C."/>
            <person name="Salcher M."/>
            <person name="Ghai R."/>
            <person name="Kavagutti S V."/>
        </authorList>
    </citation>
    <scope>NUCLEOTIDE SEQUENCE</scope>
</reference>
<proteinExistence type="inferred from homology"/>
<evidence type="ECO:0000313" key="12">
    <source>
        <dbReference type="EMBL" id="CAB4997740.1"/>
    </source>
</evidence>
<dbReference type="GO" id="GO:0046872">
    <property type="term" value="F:metal ion binding"/>
    <property type="evidence" value="ECO:0007669"/>
    <property type="project" value="UniProtKB-KW"/>
</dbReference>
<dbReference type="GO" id="GO:0032196">
    <property type="term" value="P:transposition"/>
    <property type="evidence" value="ECO:0007669"/>
    <property type="project" value="UniProtKB-KW"/>
</dbReference>
<keyword evidence="6" id="KW-0238">DNA-binding</keyword>
<accession>A0A6J7NW85</accession>
<dbReference type="Pfam" id="PF01385">
    <property type="entry name" value="OrfB_IS605"/>
    <property type="match status" value="1"/>
</dbReference>
<evidence type="ECO:0000256" key="2">
    <source>
        <dbReference type="ARBA" id="ARBA00011044"/>
    </source>
</evidence>
<feature type="region of interest" description="Disordered" evidence="8">
    <location>
        <begin position="226"/>
        <end position="249"/>
    </location>
</feature>
<evidence type="ECO:0000256" key="1">
    <source>
        <dbReference type="ARBA" id="ARBA00008761"/>
    </source>
</evidence>
<dbReference type="NCBIfam" id="NF040570">
    <property type="entry name" value="guided_TnpB"/>
    <property type="match status" value="1"/>
</dbReference>
<dbReference type="InterPro" id="IPR051399">
    <property type="entry name" value="RNA-guided_DNA_endo/Transpos"/>
</dbReference>
<keyword evidence="7" id="KW-0233">DNA recombination</keyword>
<dbReference type="NCBIfam" id="TIGR01766">
    <property type="entry name" value="IS200/IS605 family accessory protein TnpB-like domain"/>
    <property type="match status" value="1"/>
</dbReference>
<dbReference type="PANTHER" id="PTHR30405">
    <property type="entry name" value="TRANSPOSASE"/>
    <property type="match status" value="1"/>
</dbReference>
<evidence type="ECO:0000259" key="9">
    <source>
        <dbReference type="Pfam" id="PF01385"/>
    </source>
</evidence>
<evidence type="ECO:0000256" key="7">
    <source>
        <dbReference type="ARBA" id="ARBA00023172"/>
    </source>
</evidence>
<dbReference type="EMBL" id="CAFBOZ010000046">
    <property type="protein sequence ID" value="CAB4997740.1"/>
    <property type="molecule type" value="Genomic_DNA"/>
</dbReference>
<comment type="similarity">
    <text evidence="1">In the C-terminal section; belongs to the transposase 35 family.</text>
</comment>
<keyword evidence="5" id="KW-0862">Zinc</keyword>
<dbReference type="InterPro" id="IPR010095">
    <property type="entry name" value="Cas12f1-like_TNB"/>
</dbReference>
<evidence type="ECO:0000256" key="6">
    <source>
        <dbReference type="ARBA" id="ARBA00023125"/>
    </source>
</evidence>
<evidence type="ECO:0000256" key="4">
    <source>
        <dbReference type="ARBA" id="ARBA00022723"/>
    </source>
</evidence>
<feature type="domain" description="Probable transposase IS891/IS1136/IS1341" evidence="9">
    <location>
        <begin position="177"/>
        <end position="295"/>
    </location>
</feature>
<evidence type="ECO:0000256" key="5">
    <source>
        <dbReference type="ARBA" id="ARBA00022833"/>
    </source>
</evidence>
<dbReference type="InterPro" id="IPR021027">
    <property type="entry name" value="Transposase_put_HTH"/>
</dbReference>
<evidence type="ECO:0000256" key="8">
    <source>
        <dbReference type="SAM" id="MobiDB-lite"/>
    </source>
</evidence>